<evidence type="ECO:0000313" key="2">
    <source>
        <dbReference type="EMBL" id="EAQ48804.1"/>
    </source>
</evidence>
<dbReference type="CDD" id="cd12797">
    <property type="entry name" value="M23_peptidase"/>
    <property type="match status" value="1"/>
</dbReference>
<dbReference type="eggNOG" id="COG0739">
    <property type="taxonomic scope" value="Bacteria"/>
</dbReference>
<proteinExistence type="predicted"/>
<accession>A3XNR4</accession>
<dbReference type="RefSeq" id="WP_009780305.1">
    <property type="nucleotide sequence ID" value="NZ_CH672395.1"/>
</dbReference>
<dbReference type="HOGENOM" id="CLU_025250_0_0_10"/>
<dbReference type="PANTHER" id="PTHR21666">
    <property type="entry name" value="PEPTIDASE-RELATED"/>
    <property type="match status" value="1"/>
</dbReference>
<comment type="caution">
    <text evidence="2">The sequence shown here is derived from an EMBL/GenBank/DDBJ whole genome shotgun (WGS) entry which is preliminary data.</text>
</comment>
<dbReference type="STRING" id="398720.MED217_09657"/>
<feature type="domain" description="M23ase beta-sheet core" evidence="1">
    <location>
        <begin position="49"/>
        <end position="122"/>
    </location>
</feature>
<sequence length="563" mass="63658">MNMNFLLAFLMFNGILCAQSDIPQDVFIKPLKIPTVFAGTFGELRSNHFHSGLDIKTQHRTGLEVVASAGGYVSRIKVSHYGYGKALYITHPDGHTTVYGHLSKYAPAIEAYVKEKQYLAESYEIELFPNPDELQVTQGDLVAYSGNTGGSGGPHLHFEIRDKNERPMNAQLFGIQAPDHRDPVIKDLVVYPLADSSQVNQSQLQQKLNFTKQQDGTFLAEKIRAYGPLGFAVGTIDQQDGANNNNGIYAIETRLNGEKTLEVLMDKFSFAETRYLNRMIDYARYEGERERVQKLFIERNNPLSIFKYEKDKGILNLTENGSNAIYSIKIKDIQDNTTTLVIPIEIKKEEILTPKIDKTTPYYVQADASQNFEVGDWELFIPDGAFYDDYFLDISAKTDALHLDEDLIPVHKYIRLAYDVSAFKPEDREKLFIGRVSYRGSLRYEGARLEGDQLTASVNALGDFKIGLDTQPPKIQSLDFTDGKWISNHKTINFKITDEATGIKSYRATINGNFALMEYEYKKNQLTYAFEDGISQSGANDFKLIVTDNVGNSTTFEATFYRK</sequence>
<organism evidence="2 3">
    <name type="scientific">Leeuwenhoekiella blandensis (strain CECT 7118 / CCUG 51940 / KCTC 22103 / MED217)</name>
    <name type="common">Flavobacterium sp. (strain MED217)</name>
    <dbReference type="NCBI Taxonomy" id="398720"/>
    <lineage>
        <taxon>Bacteria</taxon>
        <taxon>Pseudomonadati</taxon>
        <taxon>Bacteroidota</taxon>
        <taxon>Flavobacteriia</taxon>
        <taxon>Flavobacteriales</taxon>
        <taxon>Flavobacteriaceae</taxon>
        <taxon>Leeuwenhoekiella</taxon>
    </lineage>
</organism>
<dbReference type="InterPro" id="IPR050570">
    <property type="entry name" value="Cell_wall_metabolism_enzyme"/>
</dbReference>
<dbReference type="EMBL" id="AANC01000006">
    <property type="protein sequence ID" value="EAQ48804.1"/>
    <property type="molecule type" value="Genomic_DNA"/>
</dbReference>
<evidence type="ECO:0000313" key="3">
    <source>
        <dbReference type="Proteomes" id="UP000001601"/>
    </source>
</evidence>
<reference evidence="2 3" key="1">
    <citation type="journal article" date="2007" name="Nature">
        <title>Light stimulates growth of proteorhodopsin-containing marine Flavobacteria.</title>
        <authorList>
            <person name="Gomez-Consarnau L."/>
            <person name="Gonzalez J.M."/>
            <person name="Coll-Llado M."/>
            <person name="Gourdon P."/>
            <person name="Pascher T."/>
            <person name="Neutze R."/>
            <person name="Pedros-Alio C."/>
            <person name="Pinhassi J."/>
        </authorList>
    </citation>
    <scope>NUCLEOTIDE SEQUENCE [LARGE SCALE GENOMIC DNA]</scope>
    <source>
        <strain evidence="2 3">MED217</strain>
    </source>
</reference>
<name>A3XNR4_LEEBM</name>
<dbReference type="InterPro" id="IPR016047">
    <property type="entry name" value="M23ase_b-sheet_dom"/>
</dbReference>
<feature type="domain" description="M23ase beta-sheet core" evidence="1">
    <location>
        <begin position="135"/>
        <end position="169"/>
    </location>
</feature>
<dbReference type="PANTHER" id="PTHR21666:SF285">
    <property type="entry name" value="M23 FAMILY METALLOPEPTIDASE"/>
    <property type="match status" value="1"/>
</dbReference>
<keyword evidence="3" id="KW-1185">Reference proteome</keyword>
<dbReference type="Pfam" id="PF01551">
    <property type="entry name" value="Peptidase_M23"/>
    <property type="match status" value="2"/>
</dbReference>
<dbReference type="Gene3D" id="2.70.70.10">
    <property type="entry name" value="Glucose Permease (Domain IIA)"/>
    <property type="match status" value="1"/>
</dbReference>
<dbReference type="SUPFAM" id="SSF51261">
    <property type="entry name" value="Duplicated hybrid motif"/>
    <property type="match status" value="1"/>
</dbReference>
<dbReference type="Proteomes" id="UP000001601">
    <property type="component" value="Unassembled WGS sequence"/>
</dbReference>
<dbReference type="AlphaFoldDB" id="A3XNR4"/>
<protein>
    <recommendedName>
        <fullName evidence="1">M23ase beta-sheet core domain-containing protein</fullName>
    </recommendedName>
</protein>
<dbReference type="InterPro" id="IPR011055">
    <property type="entry name" value="Dup_hybrid_motif"/>
</dbReference>
<gene>
    <name evidence="2" type="ORF">MED217_09657</name>
</gene>
<evidence type="ECO:0000259" key="1">
    <source>
        <dbReference type="Pfam" id="PF01551"/>
    </source>
</evidence>
<dbReference type="GO" id="GO:0004222">
    <property type="term" value="F:metalloendopeptidase activity"/>
    <property type="evidence" value="ECO:0007669"/>
    <property type="project" value="TreeGrafter"/>
</dbReference>